<dbReference type="Proteomes" id="UP000193240">
    <property type="component" value="Unassembled WGS sequence"/>
</dbReference>
<evidence type="ECO:0000313" key="5">
    <source>
        <dbReference type="Proteomes" id="UP000193240"/>
    </source>
</evidence>
<feature type="compositionally biased region" description="Basic and acidic residues" evidence="2">
    <location>
        <begin position="366"/>
        <end position="387"/>
    </location>
</feature>
<feature type="compositionally biased region" description="Polar residues" evidence="2">
    <location>
        <begin position="1"/>
        <end position="11"/>
    </location>
</feature>
<dbReference type="AlphaFoldDB" id="A0A1Y2LKY3"/>
<keyword evidence="5" id="KW-1185">Reference proteome</keyword>
<proteinExistence type="inferred from homology"/>
<feature type="region of interest" description="Disordered" evidence="2">
    <location>
        <begin position="364"/>
        <end position="387"/>
    </location>
</feature>
<feature type="region of interest" description="Disordered" evidence="2">
    <location>
        <begin position="1"/>
        <end position="48"/>
    </location>
</feature>
<dbReference type="InterPro" id="IPR027443">
    <property type="entry name" value="IPNS-like_sf"/>
</dbReference>
<dbReference type="EMBL" id="KZ107856">
    <property type="protein sequence ID" value="OSS44654.1"/>
    <property type="molecule type" value="Genomic_DNA"/>
</dbReference>
<evidence type="ECO:0000256" key="2">
    <source>
        <dbReference type="SAM" id="MobiDB-lite"/>
    </source>
</evidence>
<feature type="domain" description="Isopenicillin N synthase-like Fe(2+) 2OG dioxygenase" evidence="3">
    <location>
        <begin position="215"/>
        <end position="319"/>
    </location>
</feature>
<dbReference type="InterPro" id="IPR044861">
    <property type="entry name" value="IPNS-like_FE2OG_OXY"/>
</dbReference>
<evidence type="ECO:0000313" key="4">
    <source>
        <dbReference type="EMBL" id="OSS44654.1"/>
    </source>
</evidence>
<dbReference type="OMA" id="SQCFNIN"/>
<organism evidence="4 5">
    <name type="scientific">Epicoccum nigrum</name>
    <name type="common">Soil fungus</name>
    <name type="synonym">Epicoccum purpurascens</name>
    <dbReference type="NCBI Taxonomy" id="105696"/>
    <lineage>
        <taxon>Eukaryota</taxon>
        <taxon>Fungi</taxon>
        <taxon>Dikarya</taxon>
        <taxon>Ascomycota</taxon>
        <taxon>Pezizomycotina</taxon>
        <taxon>Dothideomycetes</taxon>
        <taxon>Pleosporomycetidae</taxon>
        <taxon>Pleosporales</taxon>
        <taxon>Pleosporineae</taxon>
        <taxon>Didymellaceae</taxon>
        <taxon>Epicoccum</taxon>
    </lineage>
</organism>
<dbReference type="Gene3D" id="2.60.120.330">
    <property type="entry name" value="B-lactam Antibiotic, Isopenicillin N Synthase, Chain"/>
    <property type="match status" value="1"/>
</dbReference>
<evidence type="ECO:0000256" key="1">
    <source>
        <dbReference type="ARBA" id="ARBA00008056"/>
    </source>
</evidence>
<dbReference type="SUPFAM" id="SSF51197">
    <property type="entry name" value="Clavaminate synthase-like"/>
    <property type="match status" value="1"/>
</dbReference>
<dbReference type="InParanoid" id="A0A1Y2LKY3"/>
<dbReference type="STRING" id="105696.A0A1Y2LKY3"/>
<name>A0A1Y2LKY3_EPING</name>
<comment type="similarity">
    <text evidence="1">Belongs to the iron/ascorbate-dependent oxidoreductase family.</text>
</comment>
<reference evidence="4 5" key="1">
    <citation type="journal article" date="2017" name="Genome Announc.">
        <title>Genome sequence of the saprophytic ascomycete Epicoccum nigrum ICMP 19927 strain isolated from New Zealand.</title>
        <authorList>
            <person name="Fokin M."/>
            <person name="Fleetwood D."/>
            <person name="Weir B.S."/>
            <person name="Villas-Boas S.G."/>
        </authorList>
    </citation>
    <scope>NUCLEOTIDE SEQUENCE [LARGE SCALE GENOMIC DNA]</scope>
    <source>
        <strain evidence="4 5">ICMP 19927</strain>
    </source>
</reference>
<evidence type="ECO:0000259" key="3">
    <source>
        <dbReference type="Pfam" id="PF03171"/>
    </source>
</evidence>
<gene>
    <name evidence="4" type="ORF">B5807_10659</name>
</gene>
<dbReference type="InterPro" id="IPR050231">
    <property type="entry name" value="Iron_ascorbate_oxido_reductase"/>
</dbReference>
<sequence>MAQTISSNSADRPSPITKFISRLRRHTSKSKPTPKDVPQSTLPLDTRPPLLPSPLPLVLPAHQAALPNLGWTTLTFPPASASTPSPHPLQSASEALLTASRLFFAQPESEKAQWKHRLGSEEGWSAIPGEKEFITLRTLAYCPAVLREPATRYWNLMGAHLETTLSRVGTSLGMHGLDEDVSGEDMKKRIKKGLTQFVGPCARMPGREEDKTATMLRLFRYEGHEAKEVAEPHADLGLLSAVVGDVPGLEVWDGARWFAVEKEVSESGMKGASLLVGRQLERLSNARYPAGGHRVVAYGDKKGEGDAEKRYRFSIVFVLRAHNPVMIESDELETRVTGKWVEPVHGKRAGDLYKEIRSSHFNINAAKEERARQRRDIGKAEEGGASG</sequence>
<protein>
    <recommendedName>
        <fullName evidence="3">Isopenicillin N synthase-like Fe(2+) 2OG dioxygenase domain-containing protein</fullName>
    </recommendedName>
</protein>
<dbReference type="PANTHER" id="PTHR47990">
    <property type="entry name" value="2-OXOGLUTARATE (2OG) AND FE(II)-DEPENDENT OXYGENASE SUPERFAMILY PROTEIN-RELATED"/>
    <property type="match status" value="1"/>
</dbReference>
<dbReference type="Pfam" id="PF03171">
    <property type="entry name" value="2OG-FeII_Oxy"/>
    <property type="match status" value="1"/>
</dbReference>
<accession>A0A1Y2LKY3</accession>